<dbReference type="STRING" id="559304.G8Y7Q0"/>
<dbReference type="InterPro" id="IPR036390">
    <property type="entry name" value="WH_DNA-bd_sf"/>
</dbReference>
<proteinExistence type="predicted"/>
<dbReference type="Proteomes" id="UP000005222">
    <property type="component" value="Chromosome K"/>
</dbReference>
<evidence type="ECO:0000256" key="1">
    <source>
        <dbReference type="ARBA" id="ARBA00022700"/>
    </source>
</evidence>
<keyword evidence="1" id="KW-0734">Signal transduction inhibitor</keyword>
<dbReference type="InParanoid" id="G8Y7Q0"/>
<dbReference type="PROSITE" id="PS50132">
    <property type="entry name" value="RGS"/>
    <property type="match status" value="2"/>
</dbReference>
<dbReference type="InterPro" id="IPR016137">
    <property type="entry name" value="RGS"/>
</dbReference>
<dbReference type="InterPro" id="IPR036305">
    <property type="entry name" value="RGS_sf"/>
</dbReference>
<evidence type="ECO:0000259" key="3">
    <source>
        <dbReference type="PROSITE" id="PS50132"/>
    </source>
</evidence>
<dbReference type="Proteomes" id="UP000005222">
    <property type="component" value="Chromosome L"/>
</dbReference>
<evidence type="ECO:0000256" key="2">
    <source>
        <dbReference type="SAM" id="MobiDB-lite"/>
    </source>
</evidence>
<dbReference type="Pfam" id="PF00615">
    <property type="entry name" value="RGS"/>
    <property type="match status" value="1"/>
</dbReference>
<reference evidence="6" key="1">
    <citation type="submission" date="2011-10" db="EMBL/GenBank/DDBJ databases">
        <authorList>
            <person name="Genoscope - CEA"/>
        </authorList>
    </citation>
    <scope>NUCLEOTIDE SEQUENCE</scope>
</reference>
<dbReference type="Pfam" id="PF25889">
    <property type="entry name" value="WHD_Fungal_DR"/>
    <property type="match status" value="1"/>
</dbReference>
<dbReference type="SMART" id="SM00315">
    <property type="entry name" value="RGS"/>
    <property type="match status" value="1"/>
</dbReference>
<dbReference type="FunCoup" id="G8Y7Q0">
    <property type="interactions" value="225"/>
</dbReference>
<feature type="domain" description="DEP" evidence="4">
    <location>
        <begin position="323"/>
        <end position="410"/>
    </location>
</feature>
<dbReference type="OrthoDB" id="196547at2759"/>
<feature type="domain" description="RGS" evidence="3">
    <location>
        <begin position="468"/>
        <end position="604"/>
    </location>
</feature>
<dbReference type="InterPro" id="IPR000591">
    <property type="entry name" value="DEP_dom"/>
</dbReference>
<dbReference type="PROSITE" id="PS50186">
    <property type="entry name" value="DEP"/>
    <property type="match status" value="1"/>
</dbReference>
<dbReference type="SUPFAM" id="SSF46785">
    <property type="entry name" value="Winged helix' DNA-binding domain"/>
    <property type="match status" value="1"/>
</dbReference>
<dbReference type="Gene3D" id="1.10.10.10">
    <property type="entry name" value="Winged helix-like DNA-binding domain superfamily/Winged helix DNA-binding domain"/>
    <property type="match status" value="1"/>
</dbReference>
<dbReference type="Gene3D" id="1.10.167.10">
    <property type="entry name" value="Regulator of G-protein Signalling 4, domain 2"/>
    <property type="match status" value="1"/>
</dbReference>
<evidence type="ECO:0000313" key="5">
    <source>
        <dbReference type="EMBL" id="CCE83599.1"/>
    </source>
</evidence>
<feature type="region of interest" description="Disordered" evidence="2">
    <location>
        <begin position="609"/>
        <end position="638"/>
    </location>
</feature>
<dbReference type="EMBL" id="FO082049">
    <property type="protein sequence ID" value="CCE83599.1"/>
    <property type="molecule type" value="Genomic_DNA"/>
</dbReference>
<dbReference type="CDD" id="cd04450">
    <property type="entry name" value="DEP_RGS7-like"/>
    <property type="match status" value="1"/>
</dbReference>
<dbReference type="InterPro" id="IPR058855">
    <property type="entry name" value="RGS1/SST2-like_Fungal-DR"/>
</dbReference>
<evidence type="ECO:0000259" key="4">
    <source>
        <dbReference type="PROSITE" id="PS50186"/>
    </source>
</evidence>
<name>G8Y7Q0_PICSO</name>
<sequence length="728" mass="83021">MWSVDTTTMLMGPISKKMKRITGDNEPIRTPATTKSTRTLHETVLKNFNRTPSGKIYEKDIKDIYSMMLLCLRLQESNGSKRRLNYFFKNHAFTFHVNDAVQALNDLTVSIDLSRVTTVISYSIKPELGTALVKKFFAAKLLHCPTDRTRSKPKQGVLLQPTPKGVALLEDFYRNIGGTREKVPEILLSTLNSMELFKFERDPITDKILYSDYLLQLFFKKLVGKYPNVWSPHDKPDKLPNIETKLDLNDNNDFCPRSADKVNINLQHILEGVAIETTSNDDNFSDSCNSRKFTTCDHNCHSPLHHRYFTNPDSDSHVQYYVSDSGIKFHRNKIFTNHNGEKVAIKYCISGKALCQWICDCTDILNISHAIKICDLLLTARYFSPITLYPSNAAIDRFAPSRDSFYILTKTGLDVLEWNIDSDVMERNPSYSLGNEEHQSQNAVYLPDVMGDLQEQSCKQNYDTSTMSLKESLKDPGTRYLFKKHLESEFCAENLEAYLQLKQFGKRMKVLDRLLSLKSLDNLETSKSLDIQINQLVDASLALVYKIYFTYFSSDAPFLLNVDYNLKKQISGILVKSENSANLREGERGSFPIEHSPAFSEFVDREDKLDSNSDLPASISSDENPFATPPPSSHSSACDPCKFGDELEIQFELSETHTYAENKGDLLYSSSNLSSVFGERLSRLLDLLLQISVLYNQASVDIFRLMEIDSFPKFLKSNMHDELWSQNS</sequence>
<evidence type="ECO:0000313" key="7">
    <source>
        <dbReference type="Proteomes" id="UP000005222"/>
    </source>
</evidence>
<dbReference type="SMART" id="SM00049">
    <property type="entry name" value="DEP"/>
    <property type="match status" value="2"/>
</dbReference>
<dbReference type="EMBL" id="FO082048">
    <property type="protein sequence ID" value="CCE84630.1"/>
    <property type="molecule type" value="Genomic_DNA"/>
</dbReference>
<protein>
    <submittedName>
        <fullName evidence="6">Piso0_004182 protein</fullName>
    </submittedName>
</protein>
<dbReference type="AlphaFoldDB" id="G8Y7Q0"/>
<dbReference type="PANTHER" id="PTHR10845:SF192">
    <property type="entry name" value="DOUBLE HIT, ISOFORM B"/>
    <property type="match status" value="1"/>
</dbReference>
<dbReference type="eggNOG" id="KOG3589">
    <property type="taxonomic scope" value="Eukaryota"/>
</dbReference>
<reference evidence="7" key="2">
    <citation type="journal article" date="2012" name="G3 (Bethesda)">
        <title>Pichia sorbitophila, an interspecies yeast hybrid reveals early steps of genome resolution following polyploidization.</title>
        <authorList>
            <person name="Leh Louis V."/>
            <person name="Despons L."/>
            <person name="Friedrich A."/>
            <person name="Martin T."/>
            <person name="Durrens P."/>
            <person name="Casaregola S."/>
            <person name="Neuveglise C."/>
            <person name="Fairhead C."/>
            <person name="Marck C."/>
            <person name="Cruz J.A."/>
            <person name="Straub M.L."/>
            <person name="Kugler V."/>
            <person name="Sacerdot C."/>
            <person name="Uzunov Z."/>
            <person name="Thierry A."/>
            <person name="Weiss S."/>
            <person name="Bleykasten C."/>
            <person name="De Montigny J."/>
            <person name="Jacques N."/>
            <person name="Jung P."/>
            <person name="Lemaire M."/>
            <person name="Mallet S."/>
            <person name="Morel G."/>
            <person name="Richard G.F."/>
            <person name="Sarkar A."/>
            <person name="Savel G."/>
            <person name="Schacherer J."/>
            <person name="Seret M.L."/>
            <person name="Talla E."/>
            <person name="Samson G."/>
            <person name="Jubin C."/>
            <person name="Poulain J."/>
            <person name="Vacherie B."/>
            <person name="Barbe V."/>
            <person name="Pelletier E."/>
            <person name="Sherman D.J."/>
            <person name="Westhof E."/>
            <person name="Weissenbach J."/>
            <person name="Baret P.V."/>
            <person name="Wincker P."/>
            <person name="Gaillardin C."/>
            <person name="Dujon B."/>
            <person name="Souciet J.L."/>
        </authorList>
    </citation>
    <scope>NUCLEOTIDE SEQUENCE [LARGE SCALE GENOMIC DNA]</scope>
    <source>
        <strain evidence="7">ATCC MYA-4447 / BCRC 22081 / CBS 7064 / NBRC 10061 / NRRL Y-12695</strain>
    </source>
</reference>
<keyword evidence="7" id="KW-1185">Reference proteome</keyword>
<dbReference type="InterPro" id="IPR036388">
    <property type="entry name" value="WH-like_DNA-bd_sf"/>
</dbReference>
<accession>G8Y7Q0</accession>
<organism evidence="6 7">
    <name type="scientific">Pichia sorbitophila (strain ATCC MYA-4447 / BCRC 22081 / CBS 7064 / NBRC 10061 / NRRL Y-12695)</name>
    <name type="common">Hybrid yeast</name>
    <dbReference type="NCBI Taxonomy" id="559304"/>
    <lineage>
        <taxon>Eukaryota</taxon>
        <taxon>Fungi</taxon>
        <taxon>Dikarya</taxon>
        <taxon>Ascomycota</taxon>
        <taxon>Saccharomycotina</taxon>
        <taxon>Pichiomycetes</taxon>
        <taxon>Debaryomycetaceae</taxon>
        <taxon>Millerozyma</taxon>
    </lineage>
</organism>
<dbReference type="PANTHER" id="PTHR10845">
    <property type="entry name" value="REGULATOR OF G PROTEIN SIGNALING"/>
    <property type="match status" value="1"/>
</dbReference>
<dbReference type="SUPFAM" id="SSF48097">
    <property type="entry name" value="Regulator of G-protein signaling, RGS"/>
    <property type="match status" value="1"/>
</dbReference>
<feature type="domain" description="RGS" evidence="3">
    <location>
        <begin position="694"/>
        <end position="724"/>
    </location>
</feature>
<evidence type="ECO:0000313" key="6">
    <source>
        <dbReference type="EMBL" id="CCE84630.1"/>
    </source>
</evidence>
<dbReference type="InterPro" id="IPR044926">
    <property type="entry name" value="RGS_subdomain_2"/>
</dbReference>
<gene>
    <name evidence="6" type="primary">Piso0_004182</name>
    <name evidence="5" type="ORF">GNLVRS01_PISO0K11252g</name>
    <name evidence="6" type="ORF">GNLVRS01_PISO0L11253g</name>
</gene>
<dbReference type="HOGENOM" id="CLU_024143_0_0_1"/>
<feature type="compositionally biased region" description="Polar residues" evidence="2">
    <location>
        <begin position="612"/>
        <end position="623"/>
    </location>
</feature>
<dbReference type="GO" id="GO:0035556">
    <property type="term" value="P:intracellular signal transduction"/>
    <property type="evidence" value="ECO:0007669"/>
    <property type="project" value="InterPro"/>
</dbReference>
<dbReference type="Pfam" id="PF00610">
    <property type="entry name" value="DEP"/>
    <property type="match status" value="1"/>
</dbReference>
<dbReference type="GO" id="GO:0009968">
    <property type="term" value="P:negative regulation of signal transduction"/>
    <property type="evidence" value="ECO:0007669"/>
    <property type="project" value="UniProtKB-KW"/>
</dbReference>